<evidence type="ECO:0000256" key="1">
    <source>
        <dbReference type="ARBA" id="ARBA00004651"/>
    </source>
</evidence>
<dbReference type="InterPro" id="IPR000390">
    <property type="entry name" value="Small_drug/metabolite_transptr"/>
</dbReference>
<reference evidence="10" key="1">
    <citation type="journal article" date="2022" name="Arch. Microbiol.">
        <title>Pseudodesulfovibrio sediminis sp. nov., a mesophilic and neutrophilic sulfate-reducing bacterium isolated from sediment of a brackish lake.</title>
        <authorList>
            <person name="Takahashi A."/>
            <person name="Kojima H."/>
            <person name="Watanabe M."/>
            <person name="Fukui M."/>
        </authorList>
    </citation>
    <scope>NUCLEOTIDE SEQUENCE</scope>
    <source>
        <strain evidence="10">SF6</strain>
    </source>
</reference>
<name>A0ABM7PAE2_9BACT</name>
<dbReference type="Gene3D" id="1.10.3730.20">
    <property type="match status" value="1"/>
</dbReference>
<evidence type="ECO:0000256" key="7">
    <source>
        <dbReference type="ARBA" id="ARBA00038032"/>
    </source>
</evidence>
<evidence type="ECO:0000313" key="10">
    <source>
        <dbReference type="EMBL" id="BCS90092.1"/>
    </source>
</evidence>
<proteinExistence type="inferred from homology"/>
<evidence type="ECO:0000313" key="11">
    <source>
        <dbReference type="Proteomes" id="UP001053296"/>
    </source>
</evidence>
<keyword evidence="6 9" id="KW-0472">Membrane</keyword>
<keyword evidence="11" id="KW-1185">Reference proteome</keyword>
<evidence type="ECO:0000256" key="3">
    <source>
        <dbReference type="ARBA" id="ARBA00022475"/>
    </source>
</evidence>
<protein>
    <submittedName>
        <fullName evidence="10">QacE family quaternary ammonium compound efflux SMR transporter</fullName>
    </submittedName>
</protein>
<comment type="subcellular location">
    <subcellularLocation>
        <location evidence="1 8">Cell membrane</location>
        <topology evidence="1 8">Multi-pass membrane protein</topology>
    </subcellularLocation>
</comment>
<keyword evidence="4 8" id="KW-0812">Transmembrane</keyword>
<sequence length="110" mass="11562">MGNLYLAFAIITEVIGTAALGASHGFTRLVPSCIAVIGYCLSFYLLSLTLKTSLMGIGLVYAIWAGLGIVLICITGIVIHKQIPDIPAIIGMAFIIIGVVVINLFSKTGH</sequence>
<accession>A0ABM7PAE2</accession>
<dbReference type="Proteomes" id="UP001053296">
    <property type="component" value="Chromosome"/>
</dbReference>
<feature type="transmembrane region" description="Helical" evidence="9">
    <location>
        <begin position="86"/>
        <end position="105"/>
    </location>
</feature>
<organism evidence="10 11">
    <name type="scientific">Pseudodesulfovibrio sediminis</name>
    <dbReference type="NCBI Taxonomy" id="2810563"/>
    <lineage>
        <taxon>Bacteria</taxon>
        <taxon>Pseudomonadati</taxon>
        <taxon>Thermodesulfobacteriota</taxon>
        <taxon>Desulfovibrionia</taxon>
        <taxon>Desulfovibrionales</taxon>
        <taxon>Desulfovibrionaceae</taxon>
    </lineage>
</organism>
<dbReference type="EMBL" id="AP024485">
    <property type="protein sequence ID" value="BCS90092.1"/>
    <property type="molecule type" value="Genomic_DNA"/>
</dbReference>
<evidence type="ECO:0000256" key="9">
    <source>
        <dbReference type="SAM" id="Phobius"/>
    </source>
</evidence>
<keyword evidence="3" id="KW-1003">Cell membrane</keyword>
<evidence type="ECO:0000256" key="4">
    <source>
        <dbReference type="ARBA" id="ARBA00022692"/>
    </source>
</evidence>
<keyword evidence="2" id="KW-0813">Transport</keyword>
<feature type="transmembrane region" description="Helical" evidence="9">
    <location>
        <begin position="26"/>
        <end position="46"/>
    </location>
</feature>
<evidence type="ECO:0000256" key="2">
    <source>
        <dbReference type="ARBA" id="ARBA00022448"/>
    </source>
</evidence>
<evidence type="ECO:0000256" key="5">
    <source>
        <dbReference type="ARBA" id="ARBA00022989"/>
    </source>
</evidence>
<dbReference type="Pfam" id="PF00893">
    <property type="entry name" value="Multi_Drug_Res"/>
    <property type="match status" value="1"/>
</dbReference>
<dbReference type="SUPFAM" id="SSF103481">
    <property type="entry name" value="Multidrug resistance efflux transporter EmrE"/>
    <property type="match status" value="1"/>
</dbReference>
<gene>
    <name evidence="10" type="ORF">PSDVSF_33340</name>
</gene>
<evidence type="ECO:0000256" key="8">
    <source>
        <dbReference type="RuleBase" id="RU003942"/>
    </source>
</evidence>
<dbReference type="PANTHER" id="PTHR30561:SF1">
    <property type="entry name" value="MULTIDRUG TRANSPORTER EMRE"/>
    <property type="match status" value="1"/>
</dbReference>
<dbReference type="RefSeq" id="WP_229592033.1">
    <property type="nucleotide sequence ID" value="NZ_AP024485.1"/>
</dbReference>
<dbReference type="InterPro" id="IPR037185">
    <property type="entry name" value="EmrE-like"/>
</dbReference>
<evidence type="ECO:0000256" key="6">
    <source>
        <dbReference type="ARBA" id="ARBA00023136"/>
    </source>
</evidence>
<comment type="similarity">
    <text evidence="7 8">Belongs to the drug/metabolite transporter (DMT) superfamily. Small multidrug resistance (SMR) (TC 2.A.7.1) family.</text>
</comment>
<dbReference type="PANTHER" id="PTHR30561">
    <property type="entry name" value="SMR FAMILY PROTON-DEPENDENT DRUG EFFLUX TRANSPORTER SUGE"/>
    <property type="match status" value="1"/>
</dbReference>
<feature type="transmembrane region" description="Helical" evidence="9">
    <location>
        <begin position="58"/>
        <end position="80"/>
    </location>
</feature>
<keyword evidence="5 9" id="KW-1133">Transmembrane helix</keyword>
<dbReference type="InterPro" id="IPR045324">
    <property type="entry name" value="Small_multidrug_res"/>
</dbReference>